<comment type="caution">
    <text evidence="1">The sequence shown here is derived from an EMBL/GenBank/DDBJ whole genome shotgun (WGS) entry which is preliminary data.</text>
</comment>
<keyword evidence="2" id="KW-1185">Reference proteome</keyword>
<name>A0ACC1RVM1_9APHY</name>
<proteinExistence type="predicted"/>
<sequence length="500" mass="58517">MPNIAGINGYKPSPPDDLIRPLVEQYVARGFKNRQIVAMLIRDGVYDTSKYSLSVDVLKKKRSRWRLRSTRGENHTLETVAGPIERVRTRFPSIGSHLMKDYLREEEHIQVSRELIMTYMRLNHPDDVERRRANRLIRRQFWCVGVNDIWMMDQHDKWRKWELFLHIGVEPMSSLILWLTIWWTNRNPRVTCSYYLDTVKRHGKILPLLTQSDPGTENNGIANAHTMLRHKMDPSLEQSLQHRFVGGKRNIKPEIHWRLLRQSWTPGFEDVLNEGFNRNIYDPDDALQRLVFHYIFIPWLQRELDTYVARFNDRSPRKDRKKLLPLGRPIEIFEHPESFGTLDFAIQGVDDEYIEEVRTQFANPEDSVFDLVPPRFAMLAAEHYGDAGVPEVNRENAWDIYLDLLSYFHDIEEEEDGVLATEIAQRAAMPPVGEDPEGAEHMELLDMPRCPPRKHRIEGGREETIEGRRVKIGGKLVFITEEEESVPQADFTDESSEGDL</sequence>
<gene>
    <name evidence="1" type="ORF">NM688_g8230</name>
</gene>
<protein>
    <submittedName>
        <fullName evidence="1">Uncharacterized protein</fullName>
    </submittedName>
</protein>
<dbReference type="EMBL" id="JANHOG010002146">
    <property type="protein sequence ID" value="KAJ3526678.1"/>
    <property type="molecule type" value="Genomic_DNA"/>
</dbReference>
<evidence type="ECO:0000313" key="1">
    <source>
        <dbReference type="EMBL" id="KAJ3526678.1"/>
    </source>
</evidence>
<reference evidence="1" key="1">
    <citation type="submission" date="2022-07" db="EMBL/GenBank/DDBJ databases">
        <title>Genome Sequence of Phlebia brevispora.</title>
        <authorList>
            <person name="Buettner E."/>
        </authorList>
    </citation>
    <scope>NUCLEOTIDE SEQUENCE</scope>
    <source>
        <strain evidence="1">MPL23</strain>
    </source>
</reference>
<accession>A0ACC1RVM1</accession>
<organism evidence="1 2">
    <name type="scientific">Phlebia brevispora</name>
    <dbReference type="NCBI Taxonomy" id="194682"/>
    <lineage>
        <taxon>Eukaryota</taxon>
        <taxon>Fungi</taxon>
        <taxon>Dikarya</taxon>
        <taxon>Basidiomycota</taxon>
        <taxon>Agaricomycotina</taxon>
        <taxon>Agaricomycetes</taxon>
        <taxon>Polyporales</taxon>
        <taxon>Meruliaceae</taxon>
        <taxon>Phlebia</taxon>
    </lineage>
</organism>
<dbReference type="Proteomes" id="UP001148662">
    <property type="component" value="Unassembled WGS sequence"/>
</dbReference>
<evidence type="ECO:0000313" key="2">
    <source>
        <dbReference type="Proteomes" id="UP001148662"/>
    </source>
</evidence>